<dbReference type="AlphaFoldDB" id="G5JI05"/>
<evidence type="ECO:0008006" key="3">
    <source>
        <dbReference type="Google" id="ProtNLM"/>
    </source>
</evidence>
<comment type="caution">
    <text evidence="1">The sequence shown here is derived from an EMBL/GenBank/DDBJ whole genome shotgun (WGS) entry which is preliminary data.</text>
</comment>
<dbReference type="OrthoDB" id="8858565at2"/>
<dbReference type="EMBL" id="AEUN01000377">
    <property type="protein sequence ID" value="EHJ08198.1"/>
    <property type="molecule type" value="Genomic_DNA"/>
</dbReference>
<dbReference type="Proteomes" id="UP000005413">
    <property type="component" value="Unassembled WGS sequence"/>
</dbReference>
<protein>
    <recommendedName>
        <fullName evidence="3">DUF2188 domain-containing protein</fullName>
    </recommendedName>
</protein>
<accession>G5JI05</accession>
<evidence type="ECO:0000313" key="2">
    <source>
        <dbReference type="Proteomes" id="UP000005413"/>
    </source>
</evidence>
<keyword evidence="2" id="KW-1185">Reference proteome</keyword>
<evidence type="ECO:0000313" key="1">
    <source>
        <dbReference type="EMBL" id="EHJ08198.1"/>
    </source>
</evidence>
<reference evidence="1 2" key="1">
    <citation type="journal article" date="2012" name="BMC Genomics">
        <title>Comparative genomic analysis of the genus Staphylococcus including Staphylococcus aureus and its newly described sister species Staphylococcus simiae.</title>
        <authorList>
            <person name="Suzuki H."/>
            <person name="Lefebure T."/>
            <person name="Pavinski Bitar P."/>
            <person name="Stanhope M.J."/>
        </authorList>
    </citation>
    <scope>NUCLEOTIDE SEQUENCE [LARGE SCALE GENOMIC DNA]</scope>
    <source>
        <strain evidence="1 2">CCM 7213</strain>
    </source>
</reference>
<gene>
    <name evidence="1" type="ORF">SS7213T_05436</name>
</gene>
<dbReference type="PATRIC" id="fig|911238.3.peg.911"/>
<dbReference type="RefSeq" id="WP_002463339.1">
    <property type="nucleotide sequence ID" value="NZ_AEUN01000377.1"/>
</dbReference>
<proteinExistence type="predicted"/>
<name>G5JI05_9STAP</name>
<organism evidence="1 2">
    <name type="scientific">Staphylococcus simiae CCM 7213 = CCUG 51256</name>
    <dbReference type="NCBI Taxonomy" id="911238"/>
    <lineage>
        <taxon>Bacteria</taxon>
        <taxon>Bacillati</taxon>
        <taxon>Bacillota</taxon>
        <taxon>Bacilli</taxon>
        <taxon>Bacillales</taxon>
        <taxon>Staphylococcaceae</taxon>
        <taxon>Staphylococcus</taxon>
    </lineage>
</organism>
<sequence>MNIKNYPKQWEDFEPIQRQKAITIANSMLAQGYTEKDVIPIATKQAKQWYRMLTKEQLDAYEHTDIMQRDYVISFNMG</sequence>